<sequence length="138" mass="15276">MKAASWMLLAAFGSPLQAVPRNPFLLPPSTCETLLKRLDGWQLRGVFYRPGPESSFALMKLSRQQWQRVKEGQFIELNVQVTTLLVGQMKVSLGGDCEGSNYYWKIRGGADDKSNRGSRTDAAAADDPGEKEYHPDAG</sequence>
<accession>A0A447UWL3</accession>
<organism evidence="3 4">
    <name type="scientific">Cedecea lapagei</name>
    <dbReference type="NCBI Taxonomy" id="158823"/>
    <lineage>
        <taxon>Bacteria</taxon>
        <taxon>Pseudomonadati</taxon>
        <taxon>Pseudomonadota</taxon>
        <taxon>Gammaproteobacteria</taxon>
        <taxon>Enterobacterales</taxon>
        <taxon>Enterobacteriaceae</taxon>
        <taxon>Cedecea</taxon>
    </lineage>
</organism>
<proteinExistence type="predicted"/>
<dbReference type="RefSeq" id="WP_126354271.1">
    <property type="nucleotide sequence ID" value="NZ_LR134201.1"/>
</dbReference>
<dbReference type="AlphaFoldDB" id="A0A447UWL3"/>
<feature type="chain" id="PRO_5019582837" evidence="2">
    <location>
        <begin position="19"/>
        <end position="138"/>
    </location>
</feature>
<reference evidence="3 4" key="1">
    <citation type="submission" date="2018-12" db="EMBL/GenBank/DDBJ databases">
        <authorList>
            <consortium name="Pathogen Informatics"/>
        </authorList>
    </citation>
    <scope>NUCLEOTIDE SEQUENCE [LARGE SCALE GENOMIC DNA]</scope>
    <source>
        <strain evidence="3 4">NCTC11466</strain>
    </source>
</reference>
<dbReference type="EMBL" id="LR134201">
    <property type="protein sequence ID" value="VEB95083.1"/>
    <property type="molecule type" value="Genomic_DNA"/>
</dbReference>
<name>A0A447UWL3_9ENTR</name>
<dbReference type="OrthoDB" id="6629974at2"/>
<dbReference type="Pfam" id="PF10748">
    <property type="entry name" value="HofP"/>
    <property type="match status" value="1"/>
</dbReference>
<keyword evidence="2" id="KW-0732">Signal</keyword>
<dbReference type="KEGG" id="clap:NCTC11466_00172"/>
<feature type="region of interest" description="Disordered" evidence="1">
    <location>
        <begin position="108"/>
        <end position="138"/>
    </location>
</feature>
<evidence type="ECO:0000256" key="1">
    <source>
        <dbReference type="SAM" id="MobiDB-lite"/>
    </source>
</evidence>
<dbReference type="InterPro" id="IPR019684">
    <property type="entry name" value="HofP"/>
</dbReference>
<protein>
    <submittedName>
        <fullName evidence="3">Protein of uncharacterized function (DUF2531)</fullName>
    </submittedName>
</protein>
<feature type="signal peptide" evidence="2">
    <location>
        <begin position="1"/>
        <end position="18"/>
    </location>
</feature>
<evidence type="ECO:0000313" key="4">
    <source>
        <dbReference type="Proteomes" id="UP000274122"/>
    </source>
</evidence>
<evidence type="ECO:0000313" key="3">
    <source>
        <dbReference type="EMBL" id="VEB95083.1"/>
    </source>
</evidence>
<feature type="compositionally biased region" description="Basic and acidic residues" evidence="1">
    <location>
        <begin position="128"/>
        <end position="138"/>
    </location>
</feature>
<gene>
    <name evidence="3" type="ORF">NCTC11466_00172</name>
</gene>
<evidence type="ECO:0000256" key="2">
    <source>
        <dbReference type="SAM" id="SignalP"/>
    </source>
</evidence>
<dbReference type="Proteomes" id="UP000274122">
    <property type="component" value="Chromosome"/>
</dbReference>
<keyword evidence="4" id="KW-1185">Reference proteome</keyword>
<feature type="compositionally biased region" description="Basic and acidic residues" evidence="1">
    <location>
        <begin position="108"/>
        <end position="119"/>
    </location>
</feature>